<name>A0ABY8VPU6_9CORY</name>
<dbReference type="EMBL" id="CP126970">
    <property type="protein sequence ID" value="WIM71533.1"/>
    <property type="molecule type" value="Genomic_DNA"/>
</dbReference>
<evidence type="ECO:0008006" key="3">
    <source>
        <dbReference type="Google" id="ProtNLM"/>
    </source>
</evidence>
<proteinExistence type="predicted"/>
<sequence>MSAPLRRTRGDLVVTAAIAAVSLAAVAGVWATAPIRDAELTPAAEPVAAAPPLTSVPPSLSPAWSRVDAPVPGVHRPVIVDGVILTTAGTTVTAVDQAGQTLWTYERDREICSLGAAWGEAVITYRGEAGCGDVVSVVARSGTYDDTRSAIAPDEVVALSSNDRVGTVGAERVELWRSDLVRTVEYGQVEGRQEPGLQPNPDCSISSALTRTSLLAVTETCREDHGSWLRFQEVDPEESRKPEITGEVLLDDAGARLVAVAEDAAAVYLPGDRPELVSFHEDGTELHRRPVAPAPLVTDAALFSPVTADLPHHMTWFDGERLYLLGPSDLAVRHVLEDAVGTGVAVGDQLLVPTAQGLAVVDWVSGETTSTIPVDRGDYDGAVTLGVAGGTIVEKRGDELVGLT</sequence>
<evidence type="ECO:0000313" key="1">
    <source>
        <dbReference type="EMBL" id="WIM71533.1"/>
    </source>
</evidence>
<dbReference type="Proteomes" id="UP001238805">
    <property type="component" value="Chromosome"/>
</dbReference>
<dbReference type="RefSeq" id="WP_284876099.1">
    <property type="nucleotide sequence ID" value="NZ_CP126970.1"/>
</dbReference>
<keyword evidence="2" id="KW-1185">Reference proteome</keyword>
<accession>A0ABY8VPU6</accession>
<organism evidence="1 2">
    <name type="scientific">Corynebacterium suedekumii</name>
    <dbReference type="NCBI Taxonomy" id="3049801"/>
    <lineage>
        <taxon>Bacteria</taxon>
        <taxon>Bacillati</taxon>
        <taxon>Actinomycetota</taxon>
        <taxon>Actinomycetes</taxon>
        <taxon>Mycobacteriales</taxon>
        <taxon>Corynebacteriaceae</taxon>
        <taxon>Corynebacterium</taxon>
    </lineage>
</organism>
<evidence type="ECO:0000313" key="2">
    <source>
        <dbReference type="Proteomes" id="UP001238805"/>
    </source>
</evidence>
<gene>
    <name evidence="1" type="ORF">QP029_07170</name>
</gene>
<protein>
    <recommendedName>
        <fullName evidence="3">Secreted protein</fullName>
    </recommendedName>
</protein>
<reference evidence="1 2" key="1">
    <citation type="submission" date="2023-05" db="EMBL/GenBank/DDBJ databases">
        <title>Corynebacterium suedekumii sp. nov. and Corynebacterium breve sp. nov. isolated from raw cow's milk.</title>
        <authorList>
            <person name="Baer M.K."/>
            <person name="Mehl L."/>
            <person name="Hellmuth R."/>
            <person name="Marke G."/>
            <person name="Lipski A."/>
        </authorList>
    </citation>
    <scope>NUCLEOTIDE SEQUENCE [LARGE SCALE GENOMIC DNA]</scope>
    <source>
        <strain evidence="1 2">LM112</strain>
    </source>
</reference>